<dbReference type="GO" id="GO:0047783">
    <property type="term" value="F:corticosterone 18-monooxygenase activity"/>
    <property type="evidence" value="ECO:0007669"/>
    <property type="project" value="TreeGrafter"/>
</dbReference>
<evidence type="ECO:0000256" key="14">
    <source>
        <dbReference type="ARBA" id="ARBA00047946"/>
    </source>
</evidence>
<evidence type="ECO:0000256" key="12">
    <source>
        <dbReference type="ARBA" id="ARBA00023136"/>
    </source>
</evidence>
<keyword evidence="12" id="KW-0472">Membrane</keyword>
<evidence type="ECO:0000256" key="9">
    <source>
        <dbReference type="ARBA" id="ARBA00023004"/>
    </source>
</evidence>
<evidence type="ECO:0000313" key="18">
    <source>
        <dbReference type="Proteomes" id="UP001652624"/>
    </source>
</evidence>
<dbReference type="OrthoDB" id="3945418at2759"/>
<accession>A0A1S3AHH4</accession>
<dbReference type="GO" id="GO:0020037">
    <property type="term" value="F:heme binding"/>
    <property type="evidence" value="ECO:0007669"/>
    <property type="project" value="InterPro"/>
</dbReference>
<dbReference type="eggNOG" id="KOG0159">
    <property type="taxonomic scope" value="Eukaryota"/>
</dbReference>
<dbReference type="Proteomes" id="UP001652624">
    <property type="component" value="Chromosome 8"/>
</dbReference>
<dbReference type="GO" id="GO:0034650">
    <property type="term" value="P:cortisol metabolic process"/>
    <property type="evidence" value="ECO:0007669"/>
    <property type="project" value="TreeGrafter"/>
</dbReference>
<evidence type="ECO:0000313" key="19">
    <source>
        <dbReference type="RefSeq" id="XP_007535114.1"/>
    </source>
</evidence>
<dbReference type="InParanoid" id="A0A1S3AHH4"/>
<evidence type="ECO:0000256" key="17">
    <source>
        <dbReference type="RuleBase" id="RU000461"/>
    </source>
</evidence>
<keyword evidence="5 16" id="KW-0349">Heme</keyword>
<keyword evidence="18" id="KW-1185">Reference proteome</keyword>
<keyword evidence="7" id="KW-0809">Transit peptide</keyword>
<sequence length="501" mass="57398">MALRAKAPVCWAGPWMSLCRAYSQGIRAASGKLLPFEAIPQSPGNKWIGMLHAWRENGIENYHLEMHQNFQQLGPIFRTNKGGKQRVYVMLPEDLQTLQQADSLQPLRPTLEPWIAYRQDRGLKCGVFLLNGPEWRSQRMKLNPDILSPPAMWNYSPMVDEVAREFCKILKAKVLQNARGSLTLDIRPGIFHYIMEASNVALYGERMGLLGKDPNPTSLKFLAALETMFQSTVQLMFMPRSLSQWIKRAVWKEHFEAWDYIFQHANNCMQKIYQELALSHPHHYSGIMAEMLIRADLSLDAIRTNAVDFTAGSVDTSSYSLLMTLFELARNPKVQQALHQEILESEAAISEKPQRIISELPLLQATLKETLRLYPVGVTVDRVLTSDVVLQNYHIPAGTVVMVSLYSLGRNPTTFTRPECYHPQRWLERKDSISRLPSWGFGFGVRQCVGRRLAKTSILLLLYHMLKNFQLDILTRDDIKMKHYFVLKPSTFPPLTLKAIK</sequence>
<dbReference type="Pfam" id="PF00067">
    <property type="entry name" value="p450"/>
    <property type="match status" value="1"/>
</dbReference>
<evidence type="ECO:0000256" key="3">
    <source>
        <dbReference type="ARBA" id="ARBA00010617"/>
    </source>
</evidence>
<proteinExistence type="inferred from homology"/>
<keyword evidence="9 16" id="KW-0408">Iron</keyword>
<comment type="catalytic activity">
    <reaction evidence="14">
        <text>a steroid + 2 reduced [adrenodoxin] + O2 + 2 H(+) = an 11beta-hydroxysteroid + 2 oxidized [adrenodoxin] + H2O</text>
        <dbReference type="Rhea" id="RHEA:15629"/>
        <dbReference type="Rhea" id="RHEA-COMP:9998"/>
        <dbReference type="Rhea" id="RHEA-COMP:9999"/>
        <dbReference type="ChEBI" id="CHEBI:15377"/>
        <dbReference type="ChEBI" id="CHEBI:15378"/>
        <dbReference type="ChEBI" id="CHEBI:15379"/>
        <dbReference type="ChEBI" id="CHEBI:33737"/>
        <dbReference type="ChEBI" id="CHEBI:33738"/>
        <dbReference type="ChEBI" id="CHEBI:35341"/>
        <dbReference type="ChEBI" id="CHEBI:35346"/>
        <dbReference type="EC" id="1.14.15.4"/>
    </reaction>
    <physiologicalReaction direction="left-to-right" evidence="14">
        <dbReference type="Rhea" id="RHEA:15630"/>
    </physiologicalReaction>
</comment>
<evidence type="ECO:0000256" key="6">
    <source>
        <dbReference type="ARBA" id="ARBA00022723"/>
    </source>
</evidence>
<dbReference type="GO" id="GO:0008203">
    <property type="term" value="P:cholesterol metabolic process"/>
    <property type="evidence" value="ECO:0007669"/>
    <property type="project" value="TreeGrafter"/>
</dbReference>
<dbReference type="GO" id="GO:0071375">
    <property type="term" value="P:cellular response to peptide hormone stimulus"/>
    <property type="evidence" value="ECO:0007669"/>
    <property type="project" value="TreeGrafter"/>
</dbReference>
<evidence type="ECO:0000256" key="11">
    <source>
        <dbReference type="ARBA" id="ARBA00023128"/>
    </source>
</evidence>
<keyword evidence="6 16" id="KW-0479">Metal-binding</keyword>
<dbReference type="PROSITE" id="PS00086">
    <property type="entry name" value="CYTOCHROME_P450"/>
    <property type="match status" value="1"/>
</dbReference>
<protein>
    <recommendedName>
        <fullName evidence="4">steroid 11beta-monooxygenase</fullName>
        <ecNumber evidence="4">1.14.15.4</ecNumber>
    </recommendedName>
</protein>
<evidence type="ECO:0000256" key="15">
    <source>
        <dbReference type="ARBA" id="ARBA00047970"/>
    </source>
</evidence>
<dbReference type="AlphaFoldDB" id="A0A1S3AHH4"/>
<comment type="subcellular location">
    <subcellularLocation>
        <location evidence="2">Mitochondrion inner membrane</location>
        <topology evidence="2">Peripheral membrane protein</topology>
    </subcellularLocation>
</comment>
<dbReference type="GO" id="GO:0004507">
    <property type="term" value="F:steroid 11-beta-monooxygenase activity"/>
    <property type="evidence" value="ECO:0007669"/>
    <property type="project" value="UniProtKB-EC"/>
</dbReference>
<evidence type="ECO:0000256" key="5">
    <source>
        <dbReference type="ARBA" id="ARBA00022617"/>
    </source>
</evidence>
<keyword evidence="11" id="KW-0496">Mitochondrion</keyword>
<dbReference type="GO" id="GO:0005506">
    <property type="term" value="F:iron ion binding"/>
    <property type="evidence" value="ECO:0007669"/>
    <property type="project" value="InterPro"/>
</dbReference>
<dbReference type="Gene3D" id="1.10.630.10">
    <property type="entry name" value="Cytochrome P450"/>
    <property type="match status" value="1"/>
</dbReference>
<dbReference type="GeneID" id="103124327"/>
<dbReference type="RefSeq" id="XP_007535114.1">
    <property type="nucleotide sequence ID" value="XM_007535052.1"/>
</dbReference>
<dbReference type="PRINTS" id="PR00385">
    <property type="entry name" value="P450"/>
</dbReference>
<dbReference type="GO" id="GO:0006704">
    <property type="term" value="P:glucocorticoid biosynthetic process"/>
    <property type="evidence" value="ECO:0007669"/>
    <property type="project" value="TreeGrafter"/>
</dbReference>
<dbReference type="FunCoup" id="A0A1S3AHH4">
    <property type="interactions" value="18"/>
</dbReference>
<keyword evidence="8 17" id="KW-0560">Oxidoreductase</keyword>
<evidence type="ECO:0000256" key="7">
    <source>
        <dbReference type="ARBA" id="ARBA00022946"/>
    </source>
</evidence>
<dbReference type="PRINTS" id="PR00408">
    <property type="entry name" value="MITP450"/>
</dbReference>
<dbReference type="InterPro" id="IPR050479">
    <property type="entry name" value="CYP11_CYP27_families"/>
</dbReference>
<organism evidence="18 19">
    <name type="scientific">Erinaceus europaeus</name>
    <name type="common">Western European hedgehog</name>
    <dbReference type="NCBI Taxonomy" id="9365"/>
    <lineage>
        <taxon>Eukaryota</taxon>
        <taxon>Metazoa</taxon>
        <taxon>Chordata</taxon>
        <taxon>Craniata</taxon>
        <taxon>Vertebrata</taxon>
        <taxon>Euteleostomi</taxon>
        <taxon>Mammalia</taxon>
        <taxon>Eutheria</taxon>
        <taxon>Laurasiatheria</taxon>
        <taxon>Eulipotyphla</taxon>
        <taxon>Erinaceidae</taxon>
        <taxon>Erinaceinae</taxon>
        <taxon>Erinaceus</taxon>
    </lineage>
</organism>
<evidence type="ECO:0000256" key="2">
    <source>
        <dbReference type="ARBA" id="ARBA00004637"/>
    </source>
</evidence>
<dbReference type="GO" id="GO:0032342">
    <property type="term" value="P:aldosterone biosynthetic process"/>
    <property type="evidence" value="ECO:0007669"/>
    <property type="project" value="TreeGrafter"/>
</dbReference>
<evidence type="ECO:0000256" key="1">
    <source>
        <dbReference type="ARBA" id="ARBA00001971"/>
    </source>
</evidence>
<dbReference type="SUPFAM" id="SSF48264">
    <property type="entry name" value="Cytochrome P450"/>
    <property type="match status" value="1"/>
</dbReference>
<dbReference type="PANTHER" id="PTHR24279:SF1">
    <property type="entry name" value="CYTOCHROME P450 11B2, MITOCHONDRIAL"/>
    <property type="match status" value="1"/>
</dbReference>
<dbReference type="InterPro" id="IPR036396">
    <property type="entry name" value="Cyt_P450_sf"/>
</dbReference>
<dbReference type="GO" id="GO:0005743">
    <property type="term" value="C:mitochondrial inner membrane"/>
    <property type="evidence" value="ECO:0007669"/>
    <property type="project" value="UniProtKB-SubCell"/>
</dbReference>
<feature type="binding site" description="axial binding residue" evidence="16">
    <location>
        <position position="448"/>
    </location>
    <ligand>
        <name>heme</name>
        <dbReference type="ChEBI" id="CHEBI:30413"/>
    </ligand>
    <ligandPart>
        <name>Fe</name>
        <dbReference type="ChEBI" id="CHEBI:18248"/>
    </ligandPart>
</feature>
<gene>
    <name evidence="19" type="primary">LOC103124327</name>
</gene>
<evidence type="ECO:0000256" key="4">
    <source>
        <dbReference type="ARBA" id="ARBA00012767"/>
    </source>
</evidence>
<comment type="cofactor">
    <cofactor evidence="1 16">
        <name>heme</name>
        <dbReference type="ChEBI" id="CHEBI:30413"/>
    </cofactor>
</comment>
<evidence type="ECO:0000256" key="13">
    <source>
        <dbReference type="ARBA" id="ARBA00023250"/>
    </source>
</evidence>
<dbReference type="EC" id="1.14.15.4" evidence="4"/>
<dbReference type="InterPro" id="IPR001128">
    <property type="entry name" value="Cyt_P450"/>
</dbReference>
<comment type="similarity">
    <text evidence="3 17">Belongs to the cytochrome P450 family.</text>
</comment>
<reference evidence="19" key="1">
    <citation type="submission" date="2025-08" db="UniProtKB">
        <authorList>
            <consortium name="RefSeq"/>
        </authorList>
    </citation>
    <scope>IDENTIFICATION</scope>
</reference>
<evidence type="ECO:0000256" key="8">
    <source>
        <dbReference type="ARBA" id="ARBA00023002"/>
    </source>
</evidence>
<comment type="catalytic activity">
    <reaction evidence="15">
        <text>21-hydroxyprogesterone + 2 reduced [adrenodoxin] + O2 + 2 H(+) = corticosterone + 2 oxidized [adrenodoxin] + H2O</text>
        <dbReference type="Rhea" id="RHEA:46104"/>
        <dbReference type="Rhea" id="RHEA-COMP:9998"/>
        <dbReference type="Rhea" id="RHEA-COMP:9999"/>
        <dbReference type="ChEBI" id="CHEBI:15377"/>
        <dbReference type="ChEBI" id="CHEBI:15378"/>
        <dbReference type="ChEBI" id="CHEBI:15379"/>
        <dbReference type="ChEBI" id="CHEBI:16827"/>
        <dbReference type="ChEBI" id="CHEBI:16973"/>
        <dbReference type="ChEBI" id="CHEBI:33737"/>
        <dbReference type="ChEBI" id="CHEBI:33738"/>
    </reaction>
    <physiologicalReaction direction="left-to-right" evidence="15">
        <dbReference type="Rhea" id="RHEA:46105"/>
    </physiologicalReaction>
</comment>
<dbReference type="PANTHER" id="PTHR24279">
    <property type="entry name" value="CYTOCHROME P450"/>
    <property type="match status" value="1"/>
</dbReference>
<keyword evidence="13" id="KW-0755">Steroidogenesis</keyword>
<dbReference type="InterPro" id="IPR002399">
    <property type="entry name" value="Cyt_P450_mitochondrial"/>
</dbReference>
<dbReference type="InterPro" id="IPR017972">
    <property type="entry name" value="Cyt_P450_CS"/>
</dbReference>
<evidence type="ECO:0000256" key="16">
    <source>
        <dbReference type="PIRSR" id="PIRSR602399-1"/>
    </source>
</evidence>
<name>A0A1S3AHH4_ERIEU</name>
<keyword evidence="10 17" id="KW-0503">Monooxygenase</keyword>
<dbReference type="STRING" id="9365.ENSEEUP00000011262"/>
<evidence type="ECO:0000256" key="10">
    <source>
        <dbReference type="ARBA" id="ARBA00023033"/>
    </source>
</evidence>